<dbReference type="RefSeq" id="WP_201858038.1">
    <property type="nucleotide sequence ID" value="NZ_JAERRG010000047.1"/>
</dbReference>
<feature type="region of interest" description="Disordered" evidence="1">
    <location>
        <begin position="101"/>
        <end position="125"/>
    </location>
</feature>
<comment type="caution">
    <text evidence="2">The sequence shown here is derived from an EMBL/GenBank/DDBJ whole genome shotgun (WGS) entry which is preliminary data.</text>
</comment>
<gene>
    <name evidence="2" type="ORF">JK364_49485</name>
</gene>
<accession>A0ABS1Q6H5</accession>
<name>A0ABS1Q6H5_9ACTN</name>
<dbReference type="EMBL" id="JAERRG010000047">
    <property type="protein sequence ID" value="MBL1120273.1"/>
    <property type="molecule type" value="Genomic_DNA"/>
</dbReference>
<evidence type="ECO:0000313" key="2">
    <source>
        <dbReference type="EMBL" id="MBL1120273.1"/>
    </source>
</evidence>
<reference evidence="2 3" key="1">
    <citation type="submission" date="2021-01" db="EMBL/GenBank/DDBJ databases">
        <title>WGS of actinomycetes isolated from Thailand.</title>
        <authorList>
            <person name="Thawai C."/>
        </authorList>
    </citation>
    <scope>NUCLEOTIDE SEQUENCE [LARGE SCALE GENOMIC DNA]</scope>
    <source>
        <strain evidence="2 3">CA3R110</strain>
    </source>
</reference>
<dbReference type="Proteomes" id="UP000621510">
    <property type="component" value="Unassembled WGS sequence"/>
</dbReference>
<sequence>MPLWPRRSRVRHYRTSKAAAPAAVDCTTHDTPSTSVLIHELLAVGQHTRKIGSWLAARETRPEEYLMLARAVVADLACGWQLQSGGEGRAEDLLTDGRIRMQPTEADTPAARGHIESTRIHERYP</sequence>
<protein>
    <submittedName>
        <fullName evidence="2">Uncharacterized protein</fullName>
    </submittedName>
</protein>
<evidence type="ECO:0000256" key="1">
    <source>
        <dbReference type="SAM" id="MobiDB-lite"/>
    </source>
</evidence>
<organism evidence="2 3">
    <name type="scientific">Streptomyces endocoffeicus</name>
    <dbReference type="NCBI Taxonomy" id="2898945"/>
    <lineage>
        <taxon>Bacteria</taxon>
        <taxon>Bacillati</taxon>
        <taxon>Actinomycetota</taxon>
        <taxon>Actinomycetes</taxon>
        <taxon>Kitasatosporales</taxon>
        <taxon>Streptomycetaceae</taxon>
        <taxon>Streptomyces</taxon>
    </lineage>
</organism>
<evidence type="ECO:0000313" key="3">
    <source>
        <dbReference type="Proteomes" id="UP000621510"/>
    </source>
</evidence>
<keyword evidence="3" id="KW-1185">Reference proteome</keyword>
<feature type="compositionally biased region" description="Basic and acidic residues" evidence="1">
    <location>
        <begin position="113"/>
        <end position="125"/>
    </location>
</feature>
<proteinExistence type="predicted"/>